<dbReference type="EMBL" id="SPRC01000063">
    <property type="protein sequence ID" value="TIB75447.1"/>
    <property type="molecule type" value="Genomic_DNA"/>
</dbReference>
<evidence type="ECO:0000256" key="4">
    <source>
        <dbReference type="ARBA" id="ARBA00073420"/>
    </source>
</evidence>
<dbReference type="InterPro" id="IPR012133">
    <property type="entry name" value="Alpha-hydoxy_acid_DH_FMN"/>
</dbReference>
<dbReference type="Pfam" id="PF01070">
    <property type="entry name" value="FMN_dh"/>
    <property type="match status" value="1"/>
</dbReference>
<dbReference type="EMBL" id="SPRH01000067">
    <property type="protein sequence ID" value="TIB96260.1"/>
    <property type="molecule type" value="Genomic_DNA"/>
</dbReference>
<feature type="binding site" evidence="7">
    <location>
        <position position="174"/>
    </location>
    <ligand>
        <name>glyoxylate</name>
        <dbReference type="ChEBI" id="CHEBI:36655"/>
    </ligand>
</feature>
<reference evidence="12 13" key="1">
    <citation type="submission" date="2019-03" db="EMBL/GenBank/DDBJ databases">
        <title>Sequencing 25 genomes of Wallemia mellicola.</title>
        <authorList>
            <person name="Gostincar C."/>
        </authorList>
    </citation>
    <scope>NUCLEOTIDE SEQUENCE [LARGE SCALE GENOMIC DNA]</scope>
    <source>
        <strain evidence="10 13">EXF-1262</strain>
        <strain evidence="9 14">EXF-6152</strain>
        <strain evidence="11 12">EXF-8738</strain>
    </source>
</reference>
<dbReference type="PIRSF" id="PIRSF000138">
    <property type="entry name" value="Al-hdrx_acd_dh"/>
    <property type="match status" value="1"/>
</dbReference>
<dbReference type="SUPFAM" id="SSF51395">
    <property type="entry name" value="FMN-linked oxidoreductases"/>
    <property type="match status" value="1"/>
</dbReference>
<accession>A0A4T0QK25</accession>
<keyword evidence="2" id="KW-0560">Oxidoreductase</keyword>
<evidence type="ECO:0000256" key="5">
    <source>
        <dbReference type="ARBA" id="ARBA00083297"/>
    </source>
</evidence>
<dbReference type="GO" id="GO:0016491">
    <property type="term" value="F:oxidoreductase activity"/>
    <property type="evidence" value="ECO:0007669"/>
    <property type="project" value="UniProtKB-KW"/>
</dbReference>
<evidence type="ECO:0000313" key="10">
    <source>
        <dbReference type="EMBL" id="TIB96260.1"/>
    </source>
</evidence>
<keyword evidence="7" id="KW-0285">Flavoprotein</keyword>
<dbReference type="GO" id="GO:0005737">
    <property type="term" value="C:cytoplasm"/>
    <property type="evidence" value="ECO:0007669"/>
    <property type="project" value="UniProtKB-ARBA"/>
</dbReference>
<name>A0A4T0QK25_9BASI</name>
<evidence type="ECO:0000256" key="6">
    <source>
        <dbReference type="PIRSR" id="PIRSR000138-1"/>
    </source>
</evidence>
<organism evidence="11 12">
    <name type="scientific">Wallemia mellicola</name>
    <dbReference type="NCBI Taxonomy" id="1708541"/>
    <lineage>
        <taxon>Eukaryota</taxon>
        <taxon>Fungi</taxon>
        <taxon>Dikarya</taxon>
        <taxon>Basidiomycota</taxon>
        <taxon>Wallemiomycotina</taxon>
        <taxon>Wallemiomycetes</taxon>
        <taxon>Wallemiales</taxon>
        <taxon>Wallemiaceae</taxon>
        <taxon>Wallemia</taxon>
    </lineage>
</organism>
<feature type="binding site" evidence="7">
    <location>
        <begin position="85"/>
        <end position="87"/>
    </location>
    <ligand>
        <name>FMN</name>
        <dbReference type="ChEBI" id="CHEBI:58210"/>
    </ligand>
</feature>
<evidence type="ECO:0000256" key="1">
    <source>
        <dbReference type="ARBA" id="ARBA00001917"/>
    </source>
</evidence>
<dbReference type="FunFam" id="3.20.20.70:FF:000056">
    <property type="entry name" value="hydroxyacid oxidase 2"/>
    <property type="match status" value="1"/>
</dbReference>
<feature type="binding site" evidence="7">
    <location>
        <position position="256"/>
    </location>
    <ligand>
        <name>glyoxylate</name>
        <dbReference type="ChEBI" id="CHEBI:36655"/>
    </ligand>
</feature>
<dbReference type="Gene3D" id="3.20.20.70">
    <property type="entry name" value="Aldolase class I"/>
    <property type="match status" value="1"/>
</dbReference>
<comment type="similarity">
    <text evidence="3">Belongs to the FMN-dependent alpha-hydroxy acid dehydrogenase family.</text>
</comment>
<evidence type="ECO:0000313" key="13">
    <source>
        <dbReference type="Proteomes" id="UP000307169"/>
    </source>
</evidence>
<dbReference type="PROSITE" id="PS00557">
    <property type="entry name" value="FMN_HYDROXY_ACID_DH_1"/>
    <property type="match status" value="1"/>
</dbReference>
<feature type="domain" description="FMN hydroxy acid dehydrogenase" evidence="8">
    <location>
        <begin position="6"/>
        <end position="361"/>
    </location>
</feature>
<evidence type="ECO:0000313" key="14">
    <source>
        <dbReference type="Proteomes" id="UP000310685"/>
    </source>
</evidence>
<evidence type="ECO:0000259" key="8">
    <source>
        <dbReference type="PROSITE" id="PS51349"/>
    </source>
</evidence>
<feature type="binding site" evidence="7">
    <location>
        <position position="137"/>
    </location>
    <ligand>
        <name>FMN</name>
        <dbReference type="ChEBI" id="CHEBI:58210"/>
    </ligand>
</feature>
<dbReference type="Proteomes" id="UP000310685">
    <property type="component" value="Unassembled WGS sequence"/>
</dbReference>
<evidence type="ECO:0000256" key="7">
    <source>
        <dbReference type="PIRSR" id="PIRSR000138-2"/>
    </source>
</evidence>
<feature type="binding site" evidence="7">
    <location>
        <begin position="310"/>
        <end position="311"/>
    </location>
    <ligand>
        <name>FMN</name>
        <dbReference type="ChEBI" id="CHEBI:58210"/>
    </ligand>
</feature>
<dbReference type="PANTHER" id="PTHR10578:SF149">
    <property type="entry name" value="2-HYDROXYACID OXIDASE 2"/>
    <property type="match status" value="1"/>
</dbReference>
<comment type="caution">
    <text evidence="11">The sequence shown here is derived from an EMBL/GenBank/DDBJ whole genome shotgun (WGS) entry which is preliminary data.</text>
</comment>
<dbReference type="CDD" id="cd02809">
    <property type="entry name" value="alpha_hydroxyacid_oxid_FMN"/>
    <property type="match status" value="1"/>
</dbReference>
<feature type="binding site" evidence="7">
    <location>
        <position position="254"/>
    </location>
    <ligand>
        <name>FMN</name>
        <dbReference type="ChEBI" id="CHEBI:58210"/>
    </ligand>
</feature>
<comment type="cofactor">
    <cofactor evidence="1">
        <name>FMN</name>
        <dbReference type="ChEBI" id="CHEBI:58210"/>
    </cofactor>
</comment>
<sequence>MNRPTKCNPSITCISDLEKASYYKLNKTVVEYYNEGSMDLITLRDNTAVYDRYKLRPRVLRNLTTLDTSTMCLGSRVSFPLGISPTAMQGLAHPGRELATSRAASKMGVNMCLSTYTNSSSEDVIAQSNGGNSYAQQLSIMKDNSINMEIIKGAEKAGYKAIFLTIDCPYLGRRLNEYRNQFKLPEHLTLPNLPVEDGNMVTRDERLEYDDQLDWEGIARFKNSTQCEIWLKGILTAEDAMLAVEAGVDGIIVSNHGARQLDGSCSTLDALPEVVEAVGGRIPVHLDGGIRRGTDIFKAIALGAQYVWIGRPVLWGLAYNGQEGVELALQLLYDEFRLCQALCGCLTINDITSKHLARLHADGCYRPIV</sequence>
<evidence type="ECO:0000256" key="2">
    <source>
        <dbReference type="ARBA" id="ARBA00023002"/>
    </source>
</evidence>
<feature type="binding site" evidence="7">
    <location>
        <position position="32"/>
    </location>
    <ligand>
        <name>glyoxylate</name>
        <dbReference type="ChEBI" id="CHEBI:36655"/>
    </ligand>
</feature>
<dbReference type="GO" id="GO:0010181">
    <property type="term" value="F:FMN binding"/>
    <property type="evidence" value="ECO:0007669"/>
    <property type="project" value="InterPro"/>
</dbReference>
<dbReference type="EMBL" id="SPRO01000069">
    <property type="protein sequence ID" value="TIC24531.1"/>
    <property type="molecule type" value="Genomic_DNA"/>
</dbReference>
<dbReference type="InterPro" id="IPR037396">
    <property type="entry name" value="FMN_HAD"/>
</dbReference>
<dbReference type="Proteomes" id="UP000305647">
    <property type="component" value="Unassembled WGS sequence"/>
</dbReference>
<dbReference type="InterPro" id="IPR013785">
    <property type="entry name" value="Aldolase_TIM"/>
</dbReference>
<evidence type="ECO:0000256" key="3">
    <source>
        <dbReference type="ARBA" id="ARBA00024042"/>
    </source>
</evidence>
<feature type="binding site" evidence="7">
    <location>
        <position position="259"/>
    </location>
    <ligand>
        <name>glyoxylate</name>
        <dbReference type="ChEBI" id="CHEBI:36655"/>
    </ligand>
</feature>
<feature type="binding site" evidence="7">
    <location>
        <position position="165"/>
    </location>
    <ligand>
        <name>FMN</name>
        <dbReference type="ChEBI" id="CHEBI:58210"/>
    </ligand>
</feature>
<feature type="binding site" evidence="7">
    <location>
        <begin position="287"/>
        <end position="291"/>
    </location>
    <ligand>
        <name>FMN</name>
        <dbReference type="ChEBI" id="CHEBI:58210"/>
    </ligand>
</feature>
<keyword evidence="7" id="KW-0288">FMN</keyword>
<evidence type="ECO:0000313" key="12">
    <source>
        <dbReference type="Proteomes" id="UP000305647"/>
    </source>
</evidence>
<dbReference type="Proteomes" id="UP000307169">
    <property type="component" value="Unassembled WGS sequence"/>
</dbReference>
<dbReference type="InterPro" id="IPR008259">
    <property type="entry name" value="FMN_hydac_DH_AS"/>
</dbReference>
<gene>
    <name evidence="11" type="ORF">E3Q10_04022</name>
    <name evidence="10" type="ORF">E3Q17_03929</name>
    <name evidence="9" type="ORF">E3Q22_03986</name>
</gene>
<protein>
    <recommendedName>
        <fullName evidence="4">Oxidase FUB9</fullName>
    </recommendedName>
    <alternativeName>
        <fullName evidence="5">Fusaric acid biosynthesis protein 9</fullName>
    </alternativeName>
</protein>
<dbReference type="PROSITE" id="PS51349">
    <property type="entry name" value="FMN_HYDROXY_ACID_DH_2"/>
    <property type="match status" value="1"/>
</dbReference>
<dbReference type="InterPro" id="IPR000262">
    <property type="entry name" value="FMN-dep_DH"/>
</dbReference>
<feature type="active site" description="Proton acceptor" evidence="6">
    <location>
        <position position="256"/>
    </location>
</feature>
<evidence type="ECO:0000313" key="9">
    <source>
        <dbReference type="EMBL" id="TIB75447.1"/>
    </source>
</evidence>
<proteinExistence type="inferred from homology"/>
<dbReference type="PANTHER" id="PTHR10578">
    <property type="entry name" value="S -2-HYDROXY-ACID OXIDASE-RELATED"/>
    <property type="match status" value="1"/>
</dbReference>
<dbReference type="AlphaFoldDB" id="A0A4T0QK25"/>
<feature type="binding site" evidence="7">
    <location>
        <position position="232"/>
    </location>
    <ligand>
        <name>FMN</name>
        <dbReference type="ChEBI" id="CHEBI:58210"/>
    </ligand>
</feature>
<evidence type="ECO:0000313" key="11">
    <source>
        <dbReference type="EMBL" id="TIC24531.1"/>
    </source>
</evidence>
<feature type="binding site" evidence="7">
    <location>
        <position position="114"/>
    </location>
    <ligand>
        <name>FMN</name>
        <dbReference type="ChEBI" id="CHEBI:58210"/>
    </ligand>
</feature>